<dbReference type="eggNOG" id="arCOG01465">
    <property type="taxonomic scope" value="Archaea"/>
</dbReference>
<dbReference type="InterPro" id="IPR051784">
    <property type="entry name" value="Nod_factor_ABC_transporter"/>
</dbReference>
<sequence length="260" mass="28547">MLLLWTMLRMKVLLMIRYRVDFVAQIITMYLFFVVLFFGGRAAVGSIGGGGTGVIGDTLDAIIVGWFLWTMAVSSYSSLSSEVTQESRWGTLEQLFMSPHGFGVVLTTKVVVNVLTSLLMGGIMLSLMIVTTGRTLTIDLLSVVPVVILTLMTTIGLGYVFAGLTLIYKKISSVRQIAQFGLVGLIAAPAVDVPLLRVLPLVQGSAMLQETMRDGVRFWQFPMPEIGVLVVTALVYWAAGYVLFMFCSRVARRRGVMAHY</sequence>
<keyword evidence="1" id="KW-0812">Transmembrane</keyword>
<dbReference type="PATRIC" id="fig|358396.7.peg.3407"/>
<feature type="transmembrane region" description="Helical" evidence="1">
    <location>
        <begin position="20"/>
        <end position="39"/>
    </location>
</feature>
<geneLocation type="plasmid" evidence="5">
    <name>phlaj5i</name>
</geneLocation>
<name>M0L8Y8_NATLA</name>
<organism evidence="3 4">
    <name type="scientific">Natronobacterium lacisalsi AJ5</name>
    <dbReference type="NCBI Taxonomy" id="358396"/>
    <lineage>
        <taxon>Archaea</taxon>
        <taxon>Methanobacteriati</taxon>
        <taxon>Methanobacteriota</taxon>
        <taxon>Stenosarchaea group</taxon>
        <taxon>Halobacteria</taxon>
        <taxon>Halobacteriales</taxon>
        <taxon>Natrialbaceae</taxon>
        <taxon>Natronobacterium</taxon>
    </lineage>
</organism>
<keyword evidence="1" id="KW-1133">Transmembrane helix</keyword>
<evidence type="ECO:0000313" key="4">
    <source>
        <dbReference type="Proteomes" id="UP000011555"/>
    </source>
</evidence>
<dbReference type="RefSeq" id="WP_007143051.1">
    <property type="nucleotide sequence ID" value="NZ_AOLZ01000063.1"/>
</dbReference>
<dbReference type="AlphaFoldDB" id="M0L8Y8"/>
<evidence type="ECO:0000313" key="5">
    <source>
        <dbReference type="Proteomes" id="UP000186547"/>
    </source>
</evidence>
<keyword evidence="4" id="KW-1185">Reference proteome</keyword>
<dbReference type="GeneID" id="30923617"/>
<dbReference type="PANTHER" id="PTHR43229:SF6">
    <property type="entry name" value="ABC-TYPE MULTIDRUG TRANSPORT SYSTEM, PERMEASE COMPONENT"/>
    <property type="match status" value="1"/>
</dbReference>
<gene>
    <name evidence="3" type="ORF">C445_16774</name>
    <name evidence="2" type="ORF">CHINAEXTREME_20795</name>
</gene>
<proteinExistence type="predicted"/>
<feature type="transmembrane region" description="Helical" evidence="1">
    <location>
        <begin position="110"/>
        <end position="131"/>
    </location>
</feature>
<feature type="transmembrane region" description="Helical" evidence="1">
    <location>
        <begin position="180"/>
        <end position="206"/>
    </location>
</feature>
<feature type="transmembrane region" description="Helical" evidence="1">
    <location>
        <begin position="143"/>
        <end position="168"/>
    </location>
</feature>
<protein>
    <submittedName>
        <fullName evidence="2">ABC transporter</fullName>
    </submittedName>
</protein>
<dbReference type="PANTHER" id="PTHR43229">
    <property type="entry name" value="NODULATION PROTEIN J"/>
    <property type="match status" value="1"/>
</dbReference>
<dbReference type="KEGG" id="hlc:CHINAEXTREME20795"/>
<evidence type="ECO:0000256" key="1">
    <source>
        <dbReference type="SAM" id="Phobius"/>
    </source>
</evidence>
<dbReference type="EMBL" id="AOLZ01000063">
    <property type="protein sequence ID" value="EMA30062.1"/>
    <property type="molecule type" value="Genomic_DNA"/>
</dbReference>
<dbReference type="EMBL" id="CP019286">
    <property type="protein sequence ID" value="APX00247.1"/>
    <property type="molecule type" value="Genomic_DNA"/>
</dbReference>
<geneLocation type="plasmid" evidence="2">
    <name>pHLAJ5I</name>
</geneLocation>
<accession>M0L8Y8</accession>
<reference evidence="3 4" key="2">
    <citation type="journal article" date="2014" name="PLoS Genet.">
        <title>Phylogenetically driven sequencing of extremely halophilic archaea reveals strategies for static and dynamic osmo-response.</title>
        <authorList>
            <person name="Becker E.A."/>
            <person name="Seitzer P.M."/>
            <person name="Tritt A."/>
            <person name="Larsen D."/>
            <person name="Krusor M."/>
            <person name="Yao A.I."/>
            <person name="Wu D."/>
            <person name="Madern D."/>
            <person name="Eisen J.A."/>
            <person name="Darling A.E."/>
            <person name="Facciotti M.T."/>
        </authorList>
    </citation>
    <scope>NUCLEOTIDE SEQUENCE [LARGE SCALE GENOMIC DNA]</scope>
    <source>
        <strain evidence="3 4">AJ5</strain>
    </source>
</reference>
<reference evidence="2 5" key="1">
    <citation type="journal article" date="2011" name="J. Bacteriol.">
        <title>Genome sequence of Halobiforma lacisalsi AJ5, an extremely halophilic archaeon which harbors a bop gene.</title>
        <authorList>
            <person name="Jiang X."/>
            <person name="Wang S."/>
            <person name="Cheng H."/>
            <person name="Huo Y."/>
            <person name="Zhang X."/>
            <person name="Zhu X."/>
            <person name="Han X."/>
            <person name="Ni P."/>
            <person name="Wu M."/>
        </authorList>
    </citation>
    <scope>NUCLEOTIDE SEQUENCE [LARGE SCALE GENOMIC DNA]</scope>
    <source>
        <strain evidence="2 5">AJ5</strain>
        <plasmid evidence="2">pHLAJ5I</plasmid>
        <plasmid evidence="5">phlaj5i</plasmid>
    </source>
</reference>
<keyword evidence="2" id="KW-0614">Plasmid</keyword>
<dbReference type="Proteomes" id="UP000011555">
    <property type="component" value="Unassembled WGS sequence"/>
</dbReference>
<feature type="transmembrane region" description="Helical" evidence="1">
    <location>
        <begin position="226"/>
        <end position="247"/>
    </location>
</feature>
<evidence type="ECO:0000313" key="3">
    <source>
        <dbReference type="EMBL" id="EMA30062.1"/>
    </source>
</evidence>
<reference evidence="2" key="3">
    <citation type="submission" date="2017-01" db="EMBL/GenBank/DDBJ databases">
        <authorList>
            <person name="Mah S.A."/>
            <person name="Swanson W.J."/>
            <person name="Moy G.W."/>
            <person name="Vacquier V.D."/>
        </authorList>
    </citation>
    <scope>NUCLEOTIDE SEQUENCE</scope>
    <source>
        <strain evidence="2">AJ5</strain>
        <plasmid evidence="2">pHLAJ5I</plasmid>
    </source>
</reference>
<evidence type="ECO:0000313" key="2">
    <source>
        <dbReference type="EMBL" id="APX00247.1"/>
    </source>
</evidence>
<dbReference type="Proteomes" id="UP000186547">
    <property type="component" value="Plasmid pHLAJ5I"/>
</dbReference>
<keyword evidence="1" id="KW-0472">Membrane</keyword>